<organism evidence="17 18">
    <name type="scientific">Cristinia sonorae</name>
    <dbReference type="NCBI Taxonomy" id="1940300"/>
    <lineage>
        <taxon>Eukaryota</taxon>
        <taxon>Fungi</taxon>
        <taxon>Dikarya</taxon>
        <taxon>Basidiomycota</taxon>
        <taxon>Agaricomycotina</taxon>
        <taxon>Agaricomycetes</taxon>
        <taxon>Agaricomycetidae</taxon>
        <taxon>Agaricales</taxon>
        <taxon>Pleurotineae</taxon>
        <taxon>Stephanosporaceae</taxon>
        <taxon>Cristinia</taxon>
    </lineage>
</organism>
<evidence type="ECO:0000256" key="10">
    <source>
        <dbReference type="PROSITE-ProRule" id="PRU00035"/>
    </source>
</evidence>
<dbReference type="Proteomes" id="UP000813824">
    <property type="component" value="Unassembled WGS sequence"/>
</dbReference>
<dbReference type="SMART" id="SM00249">
    <property type="entry name" value="PHD"/>
    <property type="match status" value="2"/>
</dbReference>
<dbReference type="OrthoDB" id="20839at2759"/>
<dbReference type="PRINTS" id="PR00503">
    <property type="entry name" value="BROMODOMAIN"/>
</dbReference>
<dbReference type="InterPro" id="IPR019786">
    <property type="entry name" value="Zinc_finger_PHD-type_CS"/>
</dbReference>
<evidence type="ECO:0000256" key="6">
    <source>
        <dbReference type="ARBA" id="ARBA00022833"/>
    </source>
</evidence>
<protein>
    <submittedName>
        <fullName evidence="17">PHD-zinc-finger like domain-containing protein</fullName>
    </submittedName>
</protein>
<keyword evidence="7" id="KW-0007">Acetylation</keyword>
<feature type="domain" description="PHD-type" evidence="14">
    <location>
        <begin position="131"/>
        <end position="181"/>
    </location>
</feature>
<dbReference type="PANTHER" id="PTHR13793:SF107">
    <property type="entry name" value="BROMODOMAIN-CONTAINING PROTEIN HOMOLOG"/>
    <property type="match status" value="1"/>
</dbReference>
<dbReference type="Pfam" id="PF00855">
    <property type="entry name" value="PWWP"/>
    <property type="match status" value="1"/>
</dbReference>
<feature type="domain" description="PHD-type" evidence="16">
    <location>
        <begin position="185"/>
        <end position="299"/>
    </location>
</feature>
<feature type="compositionally biased region" description="Acidic residues" evidence="12">
    <location>
        <begin position="941"/>
        <end position="957"/>
    </location>
</feature>
<evidence type="ECO:0000313" key="17">
    <source>
        <dbReference type="EMBL" id="KAH8102212.1"/>
    </source>
</evidence>
<evidence type="ECO:0000256" key="4">
    <source>
        <dbReference type="ARBA" id="ARBA00022737"/>
    </source>
</evidence>
<comment type="caution">
    <text evidence="17">The sequence shown here is derived from an EMBL/GenBank/DDBJ whole genome shotgun (WGS) entry which is preliminary data.</text>
</comment>
<evidence type="ECO:0000256" key="3">
    <source>
        <dbReference type="ARBA" id="ARBA00022723"/>
    </source>
</evidence>
<feature type="region of interest" description="Disordered" evidence="12">
    <location>
        <begin position="650"/>
        <end position="965"/>
    </location>
</feature>
<dbReference type="InterPro" id="IPR001965">
    <property type="entry name" value="Znf_PHD"/>
</dbReference>
<dbReference type="Pfam" id="PF13831">
    <property type="entry name" value="PHD_2"/>
    <property type="match status" value="1"/>
</dbReference>
<dbReference type="PROSITE" id="PS50014">
    <property type="entry name" value="BROMODOMAIN_2"/>
    <property type="match status" value="1"/>
</dbReference>
<dbReference type="PROSITE" id="PS01359">
    <property type="entry name" value="ZF_PHD_1"/>
    <property type="match status" value="1"/>
</dbReference>
<dbReference type="CDD" id="cd15492">
    <property type="entry name" value="PHD_BRPF_JADE_like"/>
    <property type="match status" value="1"/>
</dbReference>
<dbReference type="SUPFAM" id="SSF63748">
    <property type="entry name" value="Tudor/PWWP/MBT"/>
    <property type="match status" value="1"/>
</dbReference>
<evidence type="ECO:0000259" key="14">
    <source>
        <dbReference type="PROSITE" id="PS50016"/>
    </source>
</evidence>
<dbReference type="FunFam" id="3.30.40.10:FF:000007">
    <property type="entry name" value="Bromodomain containing 1, isoform CRA_b"/>
    <property type="match status" value="1"/>
</dbReference>
<feature type="compositionally biased region" description="Low complexity" evidence="12">
    <location>
        <begin position="695"/>
        <end position="710"/>
    </location>
</feature>
<dbReference type="InterPro" id="IPR036427">
    <property type="entry name" value="Bromodomain-like_sf"/>
</dbReference>
<evidence type="ECO:0000256" key="9">
    <source>
        <dbReference type="ARBA" id="ARBA00023242"/>
    </source>
</evidence>
<dbReference type="InterPro" id="IPR011011">
    <property type="entry name" value="Znf_FYVE_PHD"/>
</dbReference>
<feature type="domain" description="Bromo" evidence="13">
    <location>
        <begin position="497"/>
        <end position="559"/>
    </location>
</feature>
<dbReference type="CDD" id="cd04369">
    <property type="entry name" value="Bromodomain"/>
    <property type="match status" value="1"/>
</dbReference>
<dbReference type="SUPFAM" id="SSF57903">
    <property type="entry name" value="FYVE/PHD zinc finger"/>
    <property type="match status" value="1"/>
</dbReference>
<dbReference type="SMART" id="SM00297">
    <property type="entry name" value="BROMO"/>
    <property type="match status" value="1"/>
</dbReference>
<feature type="domain" description="PWWP" evidence="15">
    <location>
        <begin position="1004"/>
        <end position="1065"/>
    </location>
</feature>
<evidence type="ECO:0000256" key="11">
    <source>
        <dbReference type="PROSITE-ProRule" id="PRU00146"/>
    </source>
</evidence>
<feature type="compositionally biased region" description="Acidic residues" evidence="12">
    <location>
        <begin position="871"/>
        <end position="880"/>
    </location>
</feature>
<sequence>MAPRGASPAPTPLPKVSFVKVEDDYSKHPKGVHDQQARSYGYNEVNAEFQRPDHYIRYIEPLESDLAVQVEYDMDEQDQAWLDAVNTERKKEHIDKITYETFEIVMDRLEKEWFDLTKNIPKSDFALPSEDSTCAICDDSEGENTNAIVFCDGCNLAVHQDCYGVPYIPEGQWLCRKCTVFPESPVSCILCPNEGGAFKQTVQGEWVHLLCAIWVPETRVANEVFMEPVTGVERISKQRWKLKCDVCGVREGACIQCNKTSCFLAFHATCARKERLLMPMKATQGSEAPTLSCYCEKHLPKEQADIRAAALEAEQNAAEDDEDVENGGTKSPKLSKTARAYAKTYKPGPPIVPHIIVRRILQYISKINIRHKEKFVLLVCKYWSLKREVRRGAPLLKRLHLEPWTANSGGRAHTDEDKAIKLEASGNPLPAQTVLKRLRDDLERVRVLTHTTRKREKYKLRQVEAIRDVLSLIVSPHEAPLRMAFERIMVADRQDFFKNPVSKFDVPDYYDVIKNPMCWSNIDQKLDAHEYWDLKDFKDDVNLVLSNAMTYNKKATTFYKAAERIQNAANTILADLEEKLLQKRPEADPLPAAEASTPPAEEAESELGTLEPPLPLLELLAVEDSIKDGTKLVLSGSPLTSLFSFELPVFKPPPPPPPPKSKKPTRSEILVAKRRQRKADLDSSPGFRAPRTRNARAQAAAFEAEATGAGTSSPVQVAASLEEPEPSLEEEGTRRRHKPKAVLPGQTEEVPLMDDVDDQDSFKLFNDGWVLPPDRKRHNRPPVEKKPAPPPRKRHRAEREKSHLSTFSTSALENETLQTPSVSALDLPDTGVQPAAQAAPFKPPQSDARNALVPQNDETDNMEVDVVGLPEADEEEDDDEPPKIIIIETLDTPETRREKNRQRKEERLRLREAVERMTGPPTEDAEAEEDAQSELSALSEISDDGMNEEAEVEPPEPEEPKELGEVQVQEDGSIEGGTLGESVPSQRPRVCRSPGSYDLLFAESWPWWPAVVYERDDAEIPKKILKQMGKYEQNTQKRLYLVRFFDKKRNWQWLESNKLLELGEHDELDQDMMASNSKRQRWRNGNDRAACRAAWRCVCLS</sequence>
<name>A0A8K0US65_9AGAR</name>
<dbReference type="PROSITE" id="PS50812">
    <property type="entry name" value="PWWP"/>
    <property type="match status" value="1"/>
</dbReference>
<dbReference type="InterPro" id="IPR018359">
    <property type="entry name" value="Bromodomain_CS"/>
</dbReference>
<dbReference type="InterPro" id="IPR013083">
    <property type="entry name" value="Znf_RING/FYVE/PHD"/>
</dbReference>
<keyword evidence="2" id="KW-0597">Phosphoprotein</keyword>
<dbReference type="InterPro" id="IPR050701">
    <property type="entry name" value="Histone_Mod_Regulator"/>
</dbReference>
<evidence type="ECO:0000256" key="2">
    <source>
        <dbReference type="ARBA" id="ARBA00022553"/>
    </source>
</evidence>
<feature type="compositionally biased region" description="Pro residues" evidence="12">
    <location>
        <begin position="650"/>
        <end position="659"/>
    </location>
</feature>
<keyword evidence="9" id="KW-0539">Nucleus</keyword>
<feature type="compositionally biased region" description="Low complexity" evidence="12">
    <location>
        <begin position="589"/>
        <end position="609"/>
    </location>
</feature>
<keyword evidence="18" id="KW-1185">Reference proteome</keyword>
<feature type="compositionally biased region" description="Basic and acidic residues" evidence="12">
    <location>
        <begin position="893"/>
        <end position="915"/>
    </location>
</feature>
<evidence type="ECO:0000256" key="1">
    <source>
        <dbReference type="ARBA" id="ARBA00004123"/>
    </source>
</evidence>
<dbReference type="GO" id="GO:0006357">
    <property type="term" value="P:regulation of transcription by RNA polymerase II"/>
    <property type="evidence" value="ECO:0007669"/>
    <property type="project" value="TreeGrafter"/>
</dbReference>
<dbReference type="SUPFAM" id="SSF47370">
    <property type="entry name" value="Bromodomain"/>
    <property type="match status" value="1"/>
</dbReference>
<keyword evidence="3" id="KW-0479">Metal-binding</keyword>
<evidence type="ECO:0000256" key="7">
    <source>
        <dbReference type="ARBA" id="ARBA00022990"/>
    </source>
</evidence>
<keyword evidence="4" id="KW-0677">Repeat</keyword>
<dbReference type="PROSITE" id="PS50016">
    <property type="entry name" value="ZF_PHD_2"/>
    <property type="match status" value="1"/>
</dbReference>
<dbReference type="EMBL" id="JAEVFJ010000010">
    <property type="protein sequence ID" value="KAH8102212.1"/>
    <property type="molecule type" value="Genomic_DNA"/>
</dbReference>
<dbReference type="FunFam" id="3.30.40.10:FF:000008">
    <property type="entry name" value="Bromodomain containing 1, isoform CRA_a"/>
    <property type="match status" value="1"/>
</dbReference>
<dbReference type="PROSITE" id="PS00633">
    <property type="entry name" value="BROMODOMAIN_1"/>
    <property type="match status" value="1"/>
</dbReference>
<keyword evidence="6" id="KW-0862">Zinc</keyword>
<evidence type="ECO:0000256" key="12">
    <source>
        <dbReference type="SAM" id="MobiDB-lite"/>
    </source>
</evidence>
<feature type="compositionally biased region" description="Acidic residues" evidence="12">
    <location>
        <begin position="923"/>
        <end position="932"/>
    </location>
</feature>
<dbReference type="SMART" id="SM00293">
    <property type="entry name" value="PWWP"/>
    <property type="match status" value="1"/>
</dbReference>
<evidence type="ECO:0000259" key="15">
    <source>
        <dbReference type="PROSITE" id="PS50812"/>
    </source>
</evidence>
<evidence type="ECO:0000256" key="8">
    <source>
        <dbReference type="ARBA" id="ARBA00023117"/>
    </source>
</evidence>
<dbReference type="GO" id="GO:0008270">
    <property type="term" value="F:zinc ion binding"/>
    <property type="evidence" value="ECO:0007669"/>
    <property type="project" value="UniProtKB-KW"/>
</dbReference>
<evidence type="ECO:0000256" key="5">
    <source>
        <dbReference type="ARBA" id="ARBA00022771"/>
    </source>
</evidence>
<dbReference type="Pfam" id="PF10513">
    <property type="entry name" value="EPL1"/>
    <property type="match status" value="1"/>
</dbReference>
<evidence type="ECO:0000259" key="16">
    <source>
        <dbReference type="PROSITE" id="PS51805"/>
    </source>
</evidence>
<dbReference type="InterPro" id="IPR000313">
    <property type="entry name" value="PWWP_dom"/>
</dbReference>
<reference evidence="17" key="1">
    <citation type="journal article" date="2021" name="New Phytol.">
        <title>Evolutionary innovations through gain and loss of genes in the ectomycorrhizal Boletales.</title>
        <authorList>
            <person name="Wu G."/>
            <person name="Miyauchi S."/>
            <person name="Morin E."/>
            <person name="Kuo A."/>
            <person name="Drula E."/>
            <person name="Varga T."/>
            <person name="Kohler A."/>
            <person name="Feng B."/>
            <person name="Cao Y."/>
            <person name="Lipzen A."/>
            <person name="Daum C."/>
            <person name="Hundley H."/>
            <person name="Pangilinan J."/>
            <person name="Johnson J."/>
            <person name="Barry K."/>
            <person name="LaButti K."/>
            <person name="Ng V."/>
            <person name="Ahrendt S."/>
            <person name="Min B."/>
            <person name="Choi I.G."/>
            <person name="Park H."/>
            <person name="Plett J.M."/>
            <person name="Magnuson J."/>
            <person name="Spatafora J.W."/>
            <person name="Nagy L.G."/>
            <person name="Henrissat B."/>
            <person name="Grigoriev I.V."/>
            <person name="Yang Z.L."/>
            <person name="Xu J."/>
            <person name="Martin F.M."/>
        </authorList>
    </citation>
    <scope>NUCLEOTIDE SEQUENCE</scope>
    <source>
        <strain evidence="17">KKN 215</strain>
    </source>
</reference>
<dbReference type="GO" id="GO:0005634">
    <property type="term" value="C:nucleus"/>
    <property type="evidence" value="ECO:0007669"/>
    <property type="project" value="UniProtKB-SubCell"/>
</dbReference>
<comment type="subcellular location">
    <subcellularLocation>
        <location evidence="1">Nucleus</location>
    </subcellularLocation>
</comment>
<dbReference type="Gene3D" id="3.30.40.10">
    <property type="entry name" value="Zinc/RING finger domain, C3HC4 (zinc finger)"/>
    <property type="match status" value="2"/>
</dbReference>
<keyword evidence="8 10" id="KW-0103">Bromodomain</keyword>
<dbReference type="InterPro" id="IPR019542">
    <property type="entry name" value="Enhancer_polycomb-like_N"/>
</dbReference>
<dbReference type="AlphaFoldDB" id="A0A8K0US65"/>
<dbReference type="GO" id="GO:0006325">
    <property type="term" value="P:chromatin organization"/>
    <property type="evidence" value="ECO:0007669"/>
    <property type="project" value="UniProtKB-ARBA"/>
</dbReference>
<dbReference type="PROSITE" id="PS51805">
    <property type="entry name" value="EPHD"/>
    <property type="match status" value="1"/>
</dbReference>
<evidence type="ECO:0000313" key="18">
    <source>
        <dbReference type="Proteomes" id="UP000813824"/>
    </source>
</evidence>
<proteinExistence type="predicted"/>
<keyword evidence="5 11" id="KW-0863">Zinc-finger</keyword>
<feature type="compositionally biased region" description="Polar residues" evidence="12">
    <location>
        <begin position="804"/>
        <end position="822"/>
    </location>
</feature>
<dbReference type="InterPro" id="IPR001487">
    <property type="entry name" value="Bromodomain"/>
</dbReference>
<dbReference type="PANTHER" id="PTHR13793">
    <property type="entry name" value="PHD FINGER PROTEINS"/>
    <property type="match status" value="1"/>
</dbReference>
<dbReference type="Pfam" id="PF13832">
    <property type="entry name" value="zf-HC5HC2H_2"/>
    <property type="match status" value="1"/>
</dbReference>
<dbReference type="Gene3D" id="1.20.920.10">
    <property type="entry name" value="Bromodomain-like"/>
    <property type="match status" value="1"/>
</dbReference>
<dbReference type="Pfam" id="PF00439">
    <property type="entry name" value="Bromodomain"/>
    <property type="match status" value="1"/>
</dbReference>
<evidence type="ECO:0000259" key="13">
    <source>
        <dbReference type="PROSITE" id="PS50014"/>
    </source>
</evidence>
<feature type="region of interest" description="Disordered" evidence="12">
    <location>
        <begin position="588"/>
        <end position="609"/>
    </location>
</feature>
<dbReference type="InterPro" id="IPR019787">
    <property type="entry name" value="Znf_PHD-finger"/>
</dbReference>
<gene>
    <name evidence="17" type="ORF">BXZ70DRAFT_890634</name>
</gene>
<dbReference type="InterPro" id="IPR034732">
    <property type="entry name" value="EPHD"/>
</dbReference>
<accession>A0A8K0US65</accession>
<dbReference type="Gene3D" id="2.30.30.140">
    <property type="match status" value="1"/>
</dbReference>